<evidence type="ECO:0008006" key="5">
    <source>
        <dbReference type="Google" id="ProtNLM"/>
    </source>
</evidence>
<gene>
    <name evidence="3" type="ORF">HDF09_004166</name>
</gene>
<organism evidence="3 4">
    <name type="scientific">Tunturiibacter empetritectus</name>
    <dbReference type="NCBI Taxonomy" id="3069691"/>
    <lineage>
        <taxon>Bacteria</taxon>
        <taxon>Pseudomonadati</taxon>
        <taxon>Acidobacteriota</taxon>
        <taxon>Terriglobia</taxon>
        <taxon>Terriglobales</taxon>
        <taxon>Acidobacteriaceae</taxon>
        <taxon>Tunturiibacter</taxon>
    </lineage>
</organism>
<keyword evidence="4" id="KW-1185">Reference proteome</keyword>
<keyword evidence="1" id="KW-1133">Transmembrane helix</keyword>
<evidence type="ECO:0000256" key="1">
    <source>
        <dbReference type="SAM" id="Phobius"/>
    </source>
</evidence>
<feature type="signal peptide" evidence="2">
    <location>
        <begin position="1"/>
        <end position="45"/>
    </location>
</feature>
<evidence type="ECO:0000313" key="3">
    <source>
        <dbReference type="EMBL" id="MBB5319457.1"/>
    </source>
</evidence>
<evidence type="ECO:0000256" key="2">
    <source>
        <dbReference type="SAM" id="SignalP"/>
    </source>
</evidence>
<protein>
    <recommendedName>
        <fullName evidence="5">TrbC/VirB2 family protein</fullName>
    </recommendedName>
</protein>
<name>A0A7W8ILR7_9BACT</name>
<dbReference type="EMBL" id="JACHDY010000009">
    <property type="protein sequence ID" value="MBB5319457.1"/>
    <property type="molecule type" value="Genomic_DNA"/>
</dbReference>
<keyword evidence="1" id="KW-0472">Membrane</keyword>
<dbReference type="Proteomes" id="UP000568106">
    <property type="component" value="Unassembled WGS sequence"/>
</dbReference>
<reference evidence="3" key="1">
    <citation type="submission" date="2020-08" db="EMBL/GenBank/DDBJ databases">
        <title>Genomic Encyclopedia of Type Strains, Phase IV (KMG-V): Genome sequencing to study the core and pangenomes of soil and plant-associated prokaryotes.</title>
        <authorList>
            <person name="Whitman W."/>
        </authorList>
    </citation>
    <scope>NUCLEOTIDE SEQUENCE [LARGE SCALE GENOMIC DNA]</scope>
    <source>
        <strain evidence="3">M8UP27</strain>
    </source>
</reference>
<proteinExistence type="predicted"/>
<sequence>MSQKITSRLATMAAKTFTKQHLRMAGRTLGPILVALAVSPIAAHAQGTVDLTGVTTAMSSVEKTAMLGGAIAVVIGIVFGVFQFMGRNIAGGFMAIGGGLFAGIVIGFAPQWVSSLTGQTISMVVTHAAKVMA</sequence>
<keyword evidence="1" id="KW-0812">Transmembrane</keyword>
<accession>A0A7W8ILR7</accession>
<evidence type="ECO:0000313" key="4">
    <source>
        <dbReference type="Proteomes" id="UP000568106"/>
    </source>
</evidence>
<keyword evidence="2" id="KW-0732">Signal</keyword>
<feature type="transmembrane region" description="Helical" evidence="1">
    <location>
        <begin position="64"/>
        <end position="82"/>
    </location>
</feature>
<feature type="chain" id="PRO_5030966355" description="TrbC/VirB2 family protein" evidence="2">
    <location>
        <begin position="46"/>
        <end position="133"/>
    </location>
</feature>
<dbReference type="AlphaFoldDB" id="A0A7W8ILR7"/>
<comment type="caution">
    <text evidence="3">The sequence shown here is derived from an EMBL/GenBank/DDBJ whole genome shotgun (WGS) entry which is preliminary data.</text>
</comment>
<feature type="transmembrane region" description="Helical" evidence="1">
    <location>
        <begin position="89"/>
        <end position="109"/>
    </location>
</feature>